<evidence type="ECO:0000256" key="6">
    <source>
        <dbReference type="ARBA" id="ARBA00023242"/>
    </source>
</evidence>
<dbReference type="GO" id="GO:0000981">
    <property type="term" value="F:DNA-binding transcription factor activity, RNA polymerase II-specific"/>
    <property type="evidence" value="ECO:0007669"/>
    <property type="project" value="TreeGrafter"/>
</dbReference>
<dbReference type="AlphaFoldDB" id="A0A7J7KTJ2"/>
<evidence type="ECO:0000256" key="2">
    <source>
        <dbReference type="ARBA" id="ARBA00006951"/>
    </source>
</evidence>
<evidence type="ECO:0000256" key="4">
    <source>
        <dbReference type="ARBA" id="ARBA00023125"/>
    </source>
</evidence>
<gene>
    <name evidence="9" type="ORF">EB796_000159</name>
</gene>
<feature type="domain" description="BZIP" evidence="8">
    <location>
        <begin position="24"/>
        <end position="87"/>
    </location>
</feature>
<evidence type="ECO:0000256" key="1">
    <source>
        <dbReference type="ARBA" id="ARBA00004123"/>
    </source>
</evidence>
<feature type="region of interest" description="Disordered" evidence="7">
    <location>
        <begin position="1"/>
        <end position="62"/>
    </location>
</feature>
<evidence type="ECO:0000256" key="7">
    <source>
        <dbReference type="SAM" id="MobiDB-lite"/>
    </source>
</evidence>
<dbReference type="EMBL" id="VXIV02000030">
    <property type="protein sequence ID" value="KAF6041530.1"/>
    <property type="molecule type" value="Genomic_DNA"/>
</dbReference>
<dbReference type="GO" id="GO:0005634">
    <property type="term" value="C:nucleus"/>
    <property type="evidence" value="ECO:0007669"/>
    <property type="project" value="UniProtKB-SubCell"/>
</dbReference>
<feature type="compositionally biased region" description="Basic and acidic residues" evidence="7">
    <location>
        <begin position="44"/>
        <end position="62"/>
    </location>
</feature>
<dbReference type="Gene3D" id="1.20.5.170">
    <property type="match status" value="1"/>
</dbReference>
<protein>
    <recommendedName>
        <fullName evidence="8">BZIP domain-containing protein</fullName>
    </recommendedName>
</protein>
<dbReference type="InterPro" id="IPR031106">
    <property type="entry name" value="C/EBP"/>
</dbReference>
<sequence>MSSRVTQMPNGKEKPRRKWPEKNTEEYSEKRSQNNVAVKKSREKARLKQQESKSKVEGLKKENSELEVKVETLQKELTILKDLFTAHANGTAATVSSNNMNTDLSFHQSEDPVSLDHVYSSPSSKKTVVSKANMPADSLPSISNSTVTYSLGNWTTPNL</sequence>
<evidence type="ECO:0000313" key="9">
    <source>
        <dbReference type="EMBL" id="KAF6041530.1"/>
    </source>
</evidence>
<evidence type="ECO:0000256" key="5">
    <source>
        <dbReference type="ARBA" id="ARBA00023163"/>
    </source>
</evidence>
<evidence type="ECO:0000259" key="8">
    <source>
        <dbReference type="PROSITE" id="PS50217"/>
    </source>
</evidence>
<dbReference type="InterPro" id="IPR004827">
    <property type="entry name" value="bZIP"/>
</dbReference>
<dbReference type="Pfam" id="PF07716">
    <property type="entry name" value="bZIP_2"/>
    <property type="match status" value="1"/>
</dbReference>
<proteinExistence type="inferred from homology"/>
<organism evidence="9 10">
    <name type="scientific">Bugula neritina</name>
    <name type="common">Brown bryozoan</name>
    <name type="synonym">Sertularia neritina</name>
    <dbReference type="NCBI Taxonomy" id="10212"/>
    <lineage>
        <taxon>Eukaryota</taxon>
        <taxon>Metazoa</taxon>
        <taxon>Spiralia</taxon>
        <taxon>Lophotrochozoa</taxon>
        <taxon>Bryozoa</taxon>
        <taxon>Gymnolaemata</taxon>
        <taxon>Cheilostomatida</taxon>
        <taxon>Flustrina</taxon>
        <taxon>Buguloidea</taxon>
        <taxon>Bugulidae</taxon>
        <taxon>Bugula</taxon>
    </lineage>
</organism>
<dbReference type="SUPFAM" id="SSF57959">
    <property type="entry name" value="Leucine zipper domain"/>
    <property type="match status" value="1"/>
</dbReference>
<dbReference type="SMART" id="SM00338">
    <property type="entry name" value="BRLZ"/>
    <property type="match status" value="1"/>
</dbReference>
<keyword evidence="3" id="KW-0805">Transcription regulation</keyword>
<dbReference type="PROSITE" id="PS50217">
    <property type="entry name" value="BZIP"/>
    <property type="match status" value="1"/>
</dbReference>
<keyword evidence="6" id="KW-0539">Nucleus</keyword>
<dbReference type="InterPro" id="IPR046347">
    <property type="entry name" value="bZIP_sf"/>
</dbReference>
<keyword evidence="5" id="KW-0804">Transcription</keyword>
<comment type="caution">
    <text evidence="9">The sequence shown here is derived from an EMBL/GenBank/DDBJ whole genome shotgun (WGS) entry which is preliminary data.</text>
</comment>
<feature type="compositionally biased region" description="Basic and acidic residues" evidence="7">
    <location>
        <begin position="18"/>
        <end position="32"/>
    </location>
</feature>
<dbReference type="PANTHER" id="PTHR23334">
    <property type="entry name" value="CCAAT/ENHANCER BINDING PROTEIN"/>
    <property type="match status" value="1"/>
</dbReference>
<dbReference type="GO" id="GO:0000978">
    <property type="term" value="F:RNA polymerase II cis-regulatory region sequence-specific DNA binding"/>
    <property type="evidence" value="ECO:0007669"/>
    <property type="project" value="TreeGrafter"/>
</dbReference>
<accession>A0A7J7KTJ2</accession>
<comment type="subcellular location">
    <subcellularLocation>
        <location evidence="1">Nucleus</location>
    </subcellularLocation>
</comment>
<evidence type="ECO:0000313" key="10">
    <source>
        <dbReference type="Proteomes" id="UP000593567"/>
    </source>
</evidence>
<dbReference type="PANTHER" id="PTHR23334:SF69">
    <property type="entry name" value="CCAAT_ENHANCER-BINDING PROTEIN GAMMA"/>
    <property type="match status" value="1"/>
</dbReference>
<keyword evidence="4" id="KW-0238">DNA-binding</keyword>
<dbReference type="GO" id="GO:0006351">
    <property type="term" value="P:DNA-templated transcription"/>
    <property type="evidence" value="ECO:0007669"/>
    <property type="project" value="InterPro"/>
</dbReference>
<reference evidence="9" key="1">
    <citation type="submission" date="2020-06" db="EMBL/GenBank/DDBJ databases">
        <title>Draft genome of Bugula neritina, a colonial animal packing powerful symbionts and potential medicines.</title>
        <authorList>
            <person name="Rayko M."/>
        </authorList>
    </citation>
    <scope>NUCLEOTIDE SEQUENCE [LARGE SCALE GENOMIC DNA]</scope>
    <source>
        <strain evidence="9">Kwan_BN1</strain>
    </source>
</reference>
<evidence type="ECO:0000256" key="3">
    <source>
        <dbReference type="ARBA" id="ARBA00023015"/>
    </source>
</evidence>
<name>A0A7J7KTJ2_BUGNE</name>
<dbReference type="CDD" id="cd14693">
    <property type="entry name" value="bZIP_CEBP"/>
    <property type="match status" value="1"/>
</dbReference>
<keyword evidence="10" id="KW-1185">Reference proteome</keyword>
<dbReference type="Proteomes" id="UP000593567">
    <property type="component" value="Unassembled WGS sequence"/>
</dbReference>
<dbReference type="OrthoDB" id="10032067at2759"/>
<comment type="similarity">
    <text evidence="2">Belongs to the bZIP family. C/EBP subfamily.</text>
</comment>